<keyword evidence="1" id="KW-0732">Signal</keyword>
<evidence type="ECO:0008006" key="4">
    <source>
        <dbReference type="Google" id="ProtNLM"/>
    </source>
</evidence>
<proteinExistence type="predicted"/>
<dbReference type="AlphaFoldDB" id="A0A6I3LM70"/>
<dbReference type="Proteomes" id="UP000438760">
    <property type="component" value="Unassembled WGS sequence"/>
</dbReference>
<gene>
    <name evidence="2" type="ORF">GJV76_11760</name>
</gene>
<dbReference type="OrthoDB" id="1361249at2"/>
<reference evidence="2 3" key="1">
    <citation type="submission" date="2019-11" db="EMBL/GenBank/DDBJ databases">
        <title>Genome of Strain BIT-d1.</title>
        <authorList>
            <person name="Yang Y."/>
        </authorList>
    </citation>
    <scope>NUCLEOTIDE SEQUENCE [LARGE SCALE GENOMIC DNA]</scope>
    <source>
        <strain evidence="2 3">BIT-d1</strain>
    </source>
</reference>
<evidence type="ECO:0000256" key="1">
    <source>
        <dbReference type="SAM" id="SignalP"/>
    </source>
</evidence>
<dbReference type="InterPro" id="IPR045391">
    <property type="entry name" value="DUF6520"/>
</dbReference>
<dbReference type="EMBL" id="WMJX01000030">
    <property type="protein sequence ID" value="MTG98797.1"/>
    <property type="molecule type" value="Genomic_DNA"/>
</dbReference>
<evidence type="ECO:0000313" key="2">
    <source>
        <dbReference type="EMBL" id="MTG98797.1"/>
    </source>
</evidence>
<name>A0A6I3LM70_9FLAO</name>
<dbReference type="GeneID" id="93527478"/>
<feature type="signal peptide" evidence="1">
    <location>
        <begin position="1"/>
        <end position="20"/>
    </location>
</feature>
<evidence type="ECO:0000313" key="3">
    <source>
        <dbReference type="Proteomes" id="UP000438760"/>
    </source>
</evidence>
<accession>A0A6I3LM70</accession>
<sequence length="97" mass="10813">MKFNFKQVILPLVVVGMATAAAFATNAVKSNSLATPSEWGYVYNHQKQECEYKMDCSEVPGAICTYLDQQVFGVNRFDELGQPILSECSVLLYKPLN</sequence>
<dbReference type="RefSeq" id="WP_002992164.1">
    <property type="nucleotide sequence ID" value="NZ_WMJX01000030.1"/>
</dbReference>
<organism evidence="2 3">
    <name type="scientific">Myroides albus</name>
    <dbReference type="NCBI Taxonomy" id="2562892"/>
    <lineage>
        <taxon>Bacteria</taxon>
        <taxon>Pseudomonadati</taxon>
        <taxon>Bacteroidota</taxon>
        <taxon>Flavobacteriia</taxon>
        <taxon>Flavobacteriales</taxon>
        <taxon>Flavobacteriaceae</taxon>
        <taxon>Myroides</taxon>
    </lineage>
</organism>
<protein>
    <recommendedName>
        <fullName evidence="4">Secreted protein</fullName>
    </recommendedName>
</protein>
<keyword evidence="3" id="KW-1185">Reference proteome</keyword>
<comment type="caution">
    <text evidence="2">The sequence shown here is derived from an EMBL/GenBank/DDBJ whole genome shotgun (WGS) entry which is preliminary data.</text>
</comment>
<feature type="chain" id="PRO_5026101649" description="Secreted protein" evidence="1">
    <location>
        <begin position="21"/>
        <end position="97"/>
    </location>
</feature>
<dbReference type="Pfam" id="PF20130">
    <property type="entry name" value="DUF6520"/>
    <property type="match status" value="1"/>
</dbReference>